<accession>A0ACB8FI16</accession>
<proteinExistence type="predicted"/>
<dbReference type="Proteomes" id="UP000827872">
    <property type="component" value="Linkage Group LG04"/>
</dbReference>
<comment type="caution">
    <text evidence="1">The sequence shown here is derived from an EMBL/GenBank/DDBJ whole genome shotgun (WGS) entry which is preliminary data.</text>
</comment>
<keyword evidence="2" id="KW-1185">Reference proteome</keyword>
<sequence length="79" mass="8976">MALNPVIRKLVDKRVVLASASPRRQEILTNAGLRFEVVPSWFKETLEKSSFAAPYEYAVETAKQKALEVANRMHLGYLQ</sequence>
<evidence type="ECO:0000313" key="2">
    <source>
        <dbReference type="Proteomes" id="UP000827872"/>
    </source>
</evidence>
<dbReference type="EMBL" id="CM037617">
    <property type="protein sequence ID" value="KAH8005183.1"/>
    <property type="molecule type" value="Genomic_DNA"/>
</dbReference>
<gene>
    <name evidence="1" type="ORF">K3G42_024826</name>
</gene>
<name>A0ACB8FI16_9SAUR</name>
<protein>
    <submittedName>
        <fullName evidence="1">Uncharacterized protein</fullName>
    </submittedName>
</protein>
<reference evidence="1" key="1">
    <citation type="submission" date="2021-08" db="EMBL/GenBank/DDBJ databases">
        <title>The first chromosome-level gecko genome reveals the dynamic sex chromosomes of Neotropical dwarf geckos (Sphaerodactylidae: Sphaerodactylus).</title>
        <authorList>
            <person name="Pinto B.J."/>
            <person name="Keating S.E."/>
            <person name="Gamble T."/>
        </authorList>
    </citation>
    <scope>NUCLEOTIDE SEQUENCE</scope>
    <source>
        <strain evidence="1">TG3544</strain>
    </source>
</reference>
<evidence type="ECO:0000313" key="1">
    <source>
        <dbReference type="EMBL" id="KAH8005183.1"/>
    </source>
</evidence>
<organism evidence="1 2">
    <name type="scientific">Sphaerodactylus townsendi</name>
    <dbReference type="NCBI Taxonomy" id="933632"/>
    <lineage>
        <taxon>Eukaryota</taxon>
        <taxon>Metazoa</taxon>
        <taxon>Chordata</taxon>
        <taxon>Craniata</taxon>
        <taxon>Vertebrata</taxon>
        <taxon>Euteleostomi</taxon>
        <taxon>Lepidosauria</taxon>
        <taxon>Squamata</taxon>
        <taxon>Bifurcata</taxon>
        <taxon>Gekkota</taxon>
        <taxon>Sphaerodactylidae</taxon>
        <taxon>Sphaerodactylus</taxon>
    </lineage>
</organism>